<keyword evidence="2" id="KW-0732">Signal</keyword>
<protein>
    <submittedName>
        <fullName evidence="3">Uncharacterized protein</fullName>
    </submittedName>
</protein>
<feature type="compositionally biased region" description="Low complexity" evidence="1">
    <location>
        <begin position="407"/>
        <end position="428"/>
    </location>
</feature>
<feature type="compositionally biased region" description="Low complexity" evidence="1">
    <location>
        <begin position="354"/>
        <end position="363"/>
    </location>
</feature>
<feature type="signal peptide" evidence="2">
    <location>
        <begin position="1"/>
        <end position="20"/>
    </location>
</feature>
<organism evidence="3 4">
    <name type="scientific">Mycena albidolilacea</name>
    <dbReference type="NCBI Taxonomy" id="1033008"/>
    <lineage>
        <taxon>Eukaryota</taxon>
        <taxon>Fungi</taxon>
        <taxon>Dikarya</taxon>
        <taxon>Basidiomycota</taxon>
        <taxon>Agaricomycotina</taxon>
        <taxon>Agaricomycetes</taxon>
        <taxon>Agaricomycetidae</taxon>
        <taxon>Agaricales</taxon>
        <taxon>Marasmiineae</taxon>
        <taxon>Mycenaceae</taxon>
        <taxon>Mycena</taxon>
    </lineage>
</organism>
<feature type="chain" id="PRO_5042208377" evidence="2">
    <location>
        <begin position="21"/>
        <end position="536"/>
    </location>
</feature>
<name>A0AAD6ZPU3_9AGAR</name>
<accession>A0AAD6ZPU3</accession>
<reference evidence="3" key="1">
    <citation type="submission" date="2023-03" db="EMBL/GenBank/DDBJ databases">
        <title>Massive genome expansion in bonnet fungi (Mycena s.s.) driven by repeated elements and novel gene families across ecological guilds.</title>
        <authorList>
            <consortium name="Lawrence Berkeley National Laboratory"/>
            <person name="Harder C.B."/>
            <person name="Miyauchi S."/>
            <person name="Viragh M."/>
            <person name="Kuo A."/>
            <person name="Thoen E."/>
            <person name="Andreopoulos B."/>
            <person name="Lu D."/>
            <person name="Skrede I."/>
            <person name="Drula E."/>
            <person name="Henrissat B."/>
            <person name="Morin E."/>
            <person name="Kohler A."/>
            <person name="Barry K."/>
            <person name="LaButti K."/>
            <person name="Morin E."/>
            <person name="Salamov A."/>
            <person name="Lipzen A."/>
            <person name="Mereny Z."/>
            <person name="Hegedus B."/>
            <person name="Baldrian P."/>
            <person name="Stursova M."/>
            <person name="Weitz H."/>
            <person name="Taylor A."/>
            <person name="Grigoriev I.V."/>
            <person name="Nagy L.G."/>
            <person name="Martin F."/>
            <person name="Kauserud H."/>
        </authorList>
    </citation>
    <scope>NUCLEOTIDE SEQUENCE</scope>
    <source>
        <strain evidence="3">CBHHK002</strain>
    </source>
</reference>
<feature type="compositionally biased region" description="Low complexity" evidence="1">
    <location>
        <begin position="436"/>
        <end position="480"/>
    </location>
</feature>
<proteinExistence type="predicted"/>
<dbReference type="Gene3D" id="3.40.390.10">
    <property type="entry name" value="Collagenase (Catalytic Domain)"/>
    <property type="match status" value="1"/>
</dbReference>
<sequence length="536" mass="55446">MHFLFVTSGFLLSSAIAARASPIPASTLETRNVKFHILTGAAPPNPLTGTPDDEVCNPDQVQTIKNGITQAKEAATKAIKVLKSKDVTKSNGFFWLLGGGSGFSASTASQPFQAVEKLGTPDEITSTKDFEGITTDLIFTCIPKDAAKTDEVYASTINVGDVKKGSNGVASKLNLIRFTIHGLQNIGSFDAAVTQLKTSGNIESAFSGTAKLPFPVMAFTLVHEVQHAKPLVGAAGHMADQVEGLTATVRKADDEQVGKRSYGFKSVQHRISPEKKRTNPQNYAFLALLASSNPEFFSASVCPSRQDQPLLGATADRRALLDGFEERGIFVSRAKATAKKAPVAAPIVKKPVAPKSTPVKAKAAPPPKAPVAKAPAAPPVKALAPPIKTPTKAPTVPAKVPAPPVKAPTKAPVVKKPVAPKSTPVKAKPAPPPKAPVAKAPTAPPVKALAPPIKAPTKAPAPLVKAPTKAPSAPAKTVAPPTKPPASPAKASAPPKASAAPTASCKVGDKVCAECSQIAEQGLPGDVNFPVDFDDE</sequence>
<dbReference type="EMBL" id="JARIHO010000034">
    <property type="protein sequence ID" value="KAJ7333468.1"/>
    <property type="molecule type" value="Genomic_DNA"/>
</dbReference>
<comment type="caution">
    <text evidence="3">The sequence shown here is derived from an EMBL/GenBank/DDBJ whole genome shotgun (WGS) entry which is preliminary data.</text>
</comment>
<feature type="compositionally biased region" description="Low complexity" evidence="1">
    <location>
        <begin position="370"/>
        <end position="399"/>
    </location>
</feature>
<dbReference type="GO" id="GO:0008237">
    <property type="term" value="F:metallopeptidase activity"/>
    <property type="evidence" value="ECO:0007669"/>
    <property type="project" value="InterPro"/>
</dbReference>
<gene>
    <name evidence="3" type="ORF">DFH08DRAFT_1021180</name>
</gene>
<evidence type="ECO:0000313" key="4">
    <source>
        <dbReference type="Proteomes" id="UP001218218"/>
    </source>
</evidence>
<dbReference type="PRINTS" id="PR01217">
    <property type="entry name" value="PRICHEXTENSN"/>
</dbReference>
<dbReference type="AlphaFoldDB" id="A0AAD6ZPU3"/>
<keyword evidence="4" id="KW-1185">Reference proteome</keyword>
<evidence type="ECO:0000256" key="1">
    <source>
        <dbReference type="SAM" id="MobiDB-lite"/>
    </source>
</evidence>
<feature type="compositionally biased region" description="Low complexity" evidence="1">
    <location>
        <begin position="488"/>
        <end position="503"/>
    </location>
</feature>
<evidence type="ECO:0000313" key="3">
    <source>
        <dbReference type="EMBL" id="KAJ7333468.1"/>
    </source>
</evidence>
<dbReference type="Proteomes" id="UP001218218">
    <property type="component" value="Unassembled WGS sequence"/>
</dbReference>
<dbReference type="InterPro" id="IPR024079">
    <property type="entry name" value="MetalloPept_cat_dom_sf"/>
</dbReference>
<feature type="region of interest" description="Disordered" evidence="1">
    <location>
        <begin position="354"/>
        <end position="503"/>
    </location>
</feature>
<evidence type="ECO:0000256" key="2">
    <source>
        <dbReference type="SAM" id="SignalP"/>
    </source>
</evidence>